<name>A0ABQ8W8J4_PENCH</name>
<comment type="caution">
    <text evidence="1">The sequence shown here is derived from an EMBL/GenBank/DDBJ whole genome shotgun (WGS) entry which is preliminary data.</text>
</comment>
<proteinExistence type="predicted"/>
<evidence type="ECO:0008006" key="3">
    <source>
        <dbReference type="Google" id="ProtNLM"/>
    </source>
</evidence>
<dbReference type="Proteomes" id="UP001220256">
    <property type="component" value="Unassembled WGS sequence"/>
</dbReference>
<dbReference type="EMBL" id="JAPVEB010000008">
    <property type="protein sequence ID" value="KAJ5259948.1"/>
    <property type="molecule type" value="Genomic_DNA"/>
</dbReference>
<protein>
    <recommendedName>
        <fullName evidence="3">NACHT-NTPase and P-loop NTPases N-terminal domain-containing protein</fullName>
    </recommendedName>
</protein>
<reference evidence="1 2" key="1">
    <citation type="journal article" date="2023" name="IMA Fungus">
        <title>Comparative genomic study of the Penicillium genus elucidates a diverse pangenome and 15 lateral gene transfer events.</title>
        <authorList>
            <person name="Petersen C."/>
            <person name="Sorensen T."/>
            <person name="Nielsen M.R."/>
            <person name="Sondergaard T.E."/>
            <person name="Sorensen J.L."/>
            <person name="Fitzpatrick D.A."/>
            <person name="Frisvad J.C."/>
            <person name="Nielsen K.L."/>
        </authorList>
    </citation>
    <scope>NUCLEOTIDE SEQUENCE [LARGE SCALE GENOMIC DNA]</scope>
    <source>
        <strain evidence="1 2">IBT 3361</strain>
    </source>
</reference>
<evidence type="ECO:0000313" key="2">
    <source>
        <dbReference type="Proteomes" id="UP001220256"/>
    </source>
</evidence>
<evidence type="ECO:0000313" key="1">
    <source>
        <dbReference type="EMBL" id="KAJ5259948.1"/>
    </source>
</evidence>
<keyword evidence="2" id="KW-1185">Reference proteome</keyword>
<organism evidence="1 2">
    <name type="scientific">Penicillium chrysogenum</name>
    <name type="common">Penicillium notatum</name>
    <dbReference type="NCBI Taxonomy" id="5076"/>
    <lineage>
        <taxon>Eukaryota</taxon>
        <taxon>Fungi</taxon>
        <taxon>Dikarya</taxon>
        <taxon>Ascomycota</taxon>
        <taxon>Pezizomycotina</taxon>
        <taxon>Eurotiomycetes</taxon>
        <taxon>Eurotiomycetidae</taxon>
        <taxon>Eurotiales</taxon>
        <taxon>Aspergillaceae</taxon>
        <taxon>Penicillium</taxon>
        <taxon>Penicillium chrysogenum species complex</taxon>
    </lineage>
</organism>
<gene>
    <name evidence="1" type="ORF">N7505_009329</name>
</gene>
<accession>A0ABQ8W8J4</accession>
<sequence>MAEQTTGLTNLFGGLSLTGETTELIGSASNCPRSTQQAMVEDIRTLIQSCEATLAHAQHIQTLVESTNTPSYQGIVELGSLRRRVTALAGITDTFTDATERSIIAYITSLIGPGTLVQKILSHFTNELSSITRDILNSTSDDNNVLQPYDPDFESEDYYEHKDRIAIDDSYTKAFRVRYKHQSKKKRQQREE</sequence>